<dbReference type="PANTHER" id="PTHR13832:SF533">
    <property type="entry name" value="TGF-BETA-ACTIVATED KINASE 1 AND MAP3K7-BINDING PROTEIN 1"/>
    <property type="match status" value="1"/>
</dbReference>
<dbReference type="Gene3D" id="3.60.40.10">
    <property type="entry name" value="PPM-type phosphatase domain"/>
    <property type="match status" value="1"/>
</dbReference>
<evidence type="ECO:0000256" key="6">
    <source>
        <dbReference type="ARBA" id="ARBA00022843"/>
    </source>
</evidence>
<evidence type="ECO:0000256" key="4">
    <source>
        <dbReference type="ARBA" id="ARBA00022553"/>
    </source>
</evidence>
<name>T1J677_STRMM</name>
<evidence type="ECO:0000256" key="2">
    <source>
        <dbReference type="ARBA" id="ARBA00004514"/>
    </source>
</evidence>
<evidence type="ECO:0000256" key="7">
    <source>
        <dbReference type="ARBA" id="ARBA00023136"/>
    </source>
</evidence>
<evidence type="ECO:0000256" key="11">
    <source>
        <dbReference type="ARBA" id="ARBA00074232"/>
    </source>
</evidence>
<evidence type="ECO:0000256" key="12">
    <source>
        <dbReference type="ARBA" id="ARBA00080486"/>
    </source>
</evidence>
<dbReference type="OMA" id="HPFEDRS"/>
<dbReference type="STRING" id="126957.T1J677"/>
<accession>T1J677</accession>
<dbReference type="InterPro" id="IPR015655">
    <property type="entry name" value="PP2C"/>
</dbReference>
<dbReference type="PANTHER" id="PTHR13832">
    <property type="entry name" value="PROTEIN PHOSPHATASE 2C"/>
    <property type="match status" value="1"/>
</dbReference>
<feature type="region of interest" description="Disordered" evidence="14">
    <location>
        <begin position="400"/>
        <end position="450"/>
    </location>
</feature>
<reference evidence="17" key="1">
    <citation type="submission" date="2011-05" db="EMBL/GenBank/DDBJ databases">
        <authorList>
            <person name="Richards S.R."/>
            <person name="Qu J."/>
            <person name="Jiang H."/>
            <person name="Jhangiani S.N."/>
            <person name="Agravi P."/>
            <person name="Goodspeed R."/>
            <person name="Gross S."/>
            <person name="Mandapat C."/>
            <person name="Jackson L."/>
            <person name="Mathew T."/>
            <person name="Pu L."/>
            <person name="Thornton R."/>
            <person name="Saada N."/>
            <person name="Wilczek-Boney K.B."/>
            <person name="Lee S."/>
            <person name="Kovar C."/>
            <person name="Wu Y."/>
            <person name="Scherer S.E."/>
            <person name="Worley K.C."/>
            <person name="Muzny D.M."/>
            <person name="Gibbs R."/>
        </authorList>
    </citation>
    <scope>NUCLEOTIDE SEQUENCE</scope>
    <source>
        <strain evidence="17">Brora</strain>
    </source>
</reference>
<dbReference type="eggNOG" id="KOG0698">
    <property type="taxonomic scope" value="Eukaryota"/>
</dbReference>
<comment type="subunit">
    <text evidence="10">Interacts with XIAP and BIRC7. Interacts with TRAF6 and MAP3K7; during IL-1 signaling. Identified in the TRIKA2 complex composed of MAP3K7, TAB1 and TAB2. Interacts with TRAF6 and MAPK14; these interactions allow MAPK14 autophosphorylation. Interacts with STING1; interaction takes place following cGAMP activation and promotes TAB1 recruitment to the endoplasmic reticulum, triggering MAP3K7/TAK1 activation and STING1 phosphorylation.</text>
</comment>
<dbReference type="GO" id="GO:0005829">
    <property type="term" value="C:cytosol"/>
    <property type="evidence" value="ECO:0007669"/>
    <property type="project" value="UniProtKB-SubCell"/>
</dbReference>
<dbReference type="GO" id="GO:0004722">
    <property type="term" value="F:protein serine/threonine phosphatase activity"/>
    <property type="evidence" value="ECO:0007669"/>
    <property type="project" value="InterPro"/>
</dbReference>
<keyword evidence="17" id="KW-1185">Reference proteome</keyword>
<dbReference type="Proteomes" id="UP000014500">
    <property type="component" value="Unassembled WGS sequence"/>
</dbReference>
<evidence type="ECO:0000313" key="17">
    <source>
        <dbReference type="Proteomes" id="UP000014500"/>
    </source>
</evidence>
<sequence>MPTREFPSKQGGIQHFPHELCRSWTDDLPVCRMSGVGLSTNQIYRVDGQRLEEHECEDRSFHFRLNEDTYFYGVFDGHEGQRAAHFAAQHMPAEVLLGQLAGPSTDQVVKNILHQAFDAVERGFFDSIGDLLAEKANLQMELPDGFSNYELYQKCPEIVDRLKEVNAEISGGTTAVVALIYNDRLYVANVGDSRALLCQNENGELRVIQLSVDHDLKNEDELLRLSLLGLNIDKIRSSSKLGNQLNTRCLGNYTIKSEYKDFGPLSGATTEPVIAEPEVHGGLPIAESFSFLLLMSDGLYKTLEEAVATEHANQDIAKMVAEQFCEQSTITGVAQAVVDKIVRLHHDRYMSDASDTCQKRGDMTLLVRQFNYSFQKAQHLSPTHVGGGVENTRYVIPANDPHFYGTNSSSPIQTPDLRPSTPAQTPSSQTTSTSDSLRTFPSRDSNKLQLDADGKIQPYVDFGDFYAAVKEAGNQTLLMGLNGNSK</sequence>
<keyword evidence="5" id="KW-0256">Endoplasmic reticulum</keyword>
<keyword evidence="4" id="KW-0597">Phosphoprotein</keyword>
<evidence type="ECO:0000256" key="3">
    <source>
        <dbReference type="ARBA" id="ARBA00022490"/>
    </source>
</evidence>
<evidence type="ECO:0000256" key="14">
    <source>
        <dbReference type="SAM" id="MobiDB-lite"/>
    </source>
</evidence>
<keyword evidence="3" id="KW-0963">Cytoplasm</keyword>
<feature type="domain" description="PPM-type phosphatase" evidence="15">
    <location>
        <begin position="35"/>
        <end position="370"/>
    </location>
</feature>
<evidence type="ECO:0000313" key="16">
    <source>
        <dbReference type="EnsemblMetazoa" id="SMAR009144-PA"/>
    </source>
</evidence>
<proteinExistence type="predicted"/>
<evidence type="ECO:0000256" key="9">
    <source>
        <dbReference type="ARBA" id="ARBA00057862"/>
    </source>
</evidence>
<dbReference type="InterPro" id="IPR001932">
    <property type="entry name" value="PPM-type_phosphatase-like_dom"/>
</dbReference>
<dbReference type="SUPFAM" id="SSF81606">
    <property type="entry name" value="PP2C-like"/>
    <property type="match status" value="1"/>
</dbReference>
<dbReference type="Pfam" id="PF00481">
    <property type="entry name" value="PP2C"/>
    <property type="match status" value="1"/>
</dbReference>
<organism evidence="16 17">
    <name type="scientific">Strigamia maritima</name>
    <name type="common">European centipede</name>
    <name type="synonym">Geophilus maritimus</name>
    <dbReference type="NCBI Taxonomy" id="126957"/>
    <lineage>
        <taxon>Eukaryota</taxon>
        <taxon>Metazoa</taxon>
        <taxon>Ecdysozoa</taxon>
        <taxon>Arthropoda</taxon>
        <taxon>Myriapoda</taxon>
        <taxon>Chilopoda</taxon>
        <taxon>Pleurostigmophora</taxon>
        <taxon>Geophilomorpha</taxon>
        <taxon>Linotaeniidae</taxon>
        <taxon>Strigamia</taxon>
    </lineage>
</organism>
<dbReference type="PhylomeDB" id="T1J677"/>
<dbReference type="EMBL" id="JH431872">
    <property type="status" value="NOT_ANNOTATED_CDS"/>
    <property type="molecule type" value="Genomic_DNA"/>
</dbReference>
<dbReference type="HOGENOM" id="CLU_027717_1_0_1"/>
<reference evidence="16" key="2">
    <citation type="submission" date="2015-02" db="UniProtKB">
        <authorList>
            <consortium name="EnsemblMetazoa"/>
        </authorList>
    </citation>
    <scope>IDENTIFICATION</scope>
</reference>
<dbReference type="SMART" id="SM00332">
    <property type="entry name" value="PP2Cc"/>
    <property type="match status" value="1"/>
</dbReference>
<dbReference type="InterPro" id="IPR036457">
    <property type="entry name" value="PPM-type-like_dom_sf"/>
</dbReference>
<evidence type="ECO:0000259" key="15">
    <source>
        <dbReference type="PROSITE" id="PS51746"/>
    </source>
</evidence>
<keyword evidence="8" id="KW-0325">Glycoprotein</keyword>
<dbReference type="PROSITE" id="PS51746">
    <property type="entry name" value="PPM_2"/>
    <property type="match status" value="1"/>
</dbReference>
<dbReference type="GO" id="GO:0005789">
    <property type="term" value="C:endoplasmic reticulum membrane"/>
    <property type="evidence" value="ECO:0007669"/>
    <property type="project" value="UniProtKB-SubCell"/>
</dbReference>
<dbReference type="CDD" id="cd00143">
    <property type="entry name" value="PP2Cc"/>
    <property type="match status" value="1"/>
</dbReference>
<dbReference type="FunFam" id="3.60.40.10:FF:000014">
    <property type="entry name" value="TGF-beta-activated kinase 1 and MAP3K7-binding protein 1-like"/>
    <property type="match status" value="1"/>
</dbReference>
<evidence type="ECO:0000256" key="5">
    <source>
        <dbReference type="ARBA" id="ARBA00022824"/>
    </source>
</evidence>
<evidence type="ECO:0000256" key="10">
    <source>
        <dbReference type="ARBA" id="ARBA00062935"/>
    </source>
</evidence>
<evidence type="ECO:0000256" key="1">
    <source>
        <dbReference type="ARBA" id="ARBA00004397"/>
    </source>
</evidence>
<comment type="function">
    <text evidence="9">Key adapter protein that plays an essential role in JNK and NF-kappa-B activation and proinflammatory cytokines production in response to stimulation with TLRs and cytokines. Mechanistically, associates with the catalytic domain of MAP3K7/TAK1 to trigger MAP3K7/TAK1 autophosphorylation leading to its full activation. Similarly, associates with MAPK14 and triggers its autophosphorylation and subsequent activation. In turn, MAPK14 phosphorylates TAB1 and inhibits MAP3K7/TAK1 activation in a feedback control mechanism. Also plays a role in recruiting MAPK14 to the TAK1 complex for the phosphorylation of the TAB2 and TAB3 regulatory subunits.</text>
</comment>
<dbReference type="GO" id="GO:0008047">
    <property type="term" value="F:enzyme activator activity"/>
    <property type="evidence" value="ECO:0007669"/>
    <property type="project" value="UniProtKB-ARBA"/>
</dbReference>
<protein>
    <recommendedName>
        <fullName evidence="11">TGF-beta-activated kinase 1 and MAP3K7-binding protein 1</fullName>
    </recommendedName>
    <alternativeName>
        <fullName evidence="12">Mitogen-activated protein kinase kinase kinase 7-interacting protein 1</fullName>
    </alternativeName>
    <alternativeName>
        <fullName evidence="13">TGF-beta-activated kinase 1-binding protein 1</fullName>
    </alternativeName>
</protein>
<dbReference type="GO" id="GO:1902533">
    <property type="term" value="P:positive regulation of intracellular signal transduction"/>
    <property type="evidence" value="ECO:0007669"/>
    <property type="project" value="UniProtKB-ARBA"/>
</dbReference>
<dbReference type="EnsemblMetazoa" id="SMAR009144-RA">
    <property type="protein sequence ID" value="SMAR009144-PA"/>
    <property type="gene ID" value="SMAR009144"/>
</dbReference>
<dbReference type="AlphaFoldDB" id="T1J677"/>
<keyword evidence="6" id="KW-0832">Ubl conjugation</keyword>
<feature type="compositionally biased region" description="Low complexity" evidence="14">
    <location>
        <begin position="419"/>
        <end position="434"/>
    </location>
</feature>
<evidence type="ECO:0000256" key="13">
    <source>
        <dbReference type="ARBA" id="ARBA00080658"/>
    </source>
</evidence>
<comment type="subcellular location">
    <subcellularLocation>
        <location evidence="2">Cytoplasm</location>
        <location evidence="2">Cytosol</location>
    </subcellularLocation>
    <subcellularLocation>
        <location evidence="1">Endoplasmic reticulum membrane</location>
        <topology evidence="1">Peripheral membrane protein</topology>
        <orientation evidence="1">Cytoplasmic side</orientation>
    </subcellularLocation>
</comment>
<dbReference type="GO" id="GO:0007165">
    <property type="term" value="P:signal transduction"/>
    <property type="evidence" value="ECO:0007669"/>
    <property type="project" value="UniProtKB-ARBA"/>
</dbReference>
<evidence type="ECO:0000256" key="8">
    <source>
        <dbReference type="ARBA" id="ARBA00023180"/>
    </source>
</evidence>
<keyword evidence="7" id="KW-0472">Membrane</keyword>